<proteinExistence type="predicted"/>
<sequence>MRPTSRRSQPGPCAHSDGVDVRRAGQRVWIYGARSQRPFGTVRRTGDLDRVVPVDVPERTSRQLT</sequence>
<dbReference type="AlphaFoldDB" id="A0AB39PQT2"/>
<protein>
    <submittedName>
        <fullName evidence="1">Uncharacterized protein</fullName>
    </submittedName>
</protein>
<accession>A0AB39PQT2</accession>
<dbReference type="EMBL" id="CP163439">
    <property type="protein sequence ID" value="XDQ32714.1"/>
    <property type="molecule type" value="Genomic_DNA"/>
</dbReference>
<gene>
    <name evidence="1" type="ORF">AB5J49_04805</name>
</gene>
<reference evidence="1" key="1">
    <citation type="submission" date="2024-07" db="EMBL/GenBank/DDBJ databases">
        <authorList>
            <person name="Yu S.T."/>
        </authorList>
    </citation>
    <scope>NUCLEOTIDE SEQUENCE</scope>
    <source>
        <strain evidence="1">R28</strain>
    </source>
</reference>
<dbReference type="RefSeq" id="WP_369167214.1">
    <property type="nucleotide sequence ID" value="NZ_CP163439.1"/>
</dbReference>
<organism evidence="1">
    <name type="scientific">Streptomyces sp. R28</name>
    <dbReference type="NCBI Taxonomy" id="3238628"/>
    <lineage>
        <taxon>Bacteria</taxon>
        <taxon>Bacillati</taxon>
        <taxon>Actinomycetota</taxon>
        <taxon>Actinomycetes</taxon>
        <taxon>Kitasatosporales</taxon>
        <taxon>Streptomycetaceae</taxon>
        <taxon>Streptomyces</taxon>
    </lineage>
</organism>
<name>A0AB39PQT2_9ACTN</name>
<evidence type="ECO:0000313" key="1">
    <source>
        <dbReference type="EMBL" id="XDQ32714.1"/>
    </source>
</evidence>